<comment type="subcellular location">
    <subcellularLocation>
        <location evidence="1">Membrane</location>
        <topology evidence="1">Multi-pass membrane protein</topology>
    </subcellularLocation>
</comment>
<proteinExistence type="inferred from homology"/>
<feature type="transmembrane region" description="Helical" evidence="6">
    <location>
        <begin position="30"/>
        <end position="55"/>
    </location>
</feature>
<feature type="domain" description="Major facilitator superfamily (MFS) profile" evidence="7">
    <location>
        <begin position="1"/>
        <end position="323"/>
    </location>
</feature>
<evidence type="ECO:0000256" key="3">
    <source>
        <dbReference type="ARBA" id="ARBA00022692"/>
    </source>
</evidence>
<evidence type="ECO:0000256" key="5">
    <source>
        <dbReference type="ARBA" id="ARBA00023136"/>
    </source>
</evidence>
<feature type="transmembrane region" description="Helical" evidence="6">
    <location>
        <begin position="272"/>
        <end position="294"/>
    </location>
</feature>
<feature type="transmembrane region" description="Helical" evidence="6">
    <location>
        <begin position="67"/>
        <end position="85"/>
    </location>
</feature>
<evidence type="ECO:0000256" key="1">
    <source>
        <dbReference type="ARBA" id="ARBA00004141"/>
    </source>
</evidence>
<dbReference type="PROSITE" id="PS50850">
    <property type="entry name" value="MFS"/>
    <property type="match status" value="1"/>
</dbReference>
<dbReference type="InterPro" id="IPR020846">
    <property type="entry name" value="MFS_dom"/>
</dbReference>
<evidence type="ECO:0000313" key="8">
    <source>
        <dbReference type="EMBL" id="MBK3518653.1"/>
    </source>
</evidence>
<keyword evidence="3 6" id="KW-0812">Transmembrane</keyword>
<dbReference type="PANTHER" id="PTHR48022:SF2">
    <property type="entry name" value="PLASTIDIC GLUCOSE TRANSPORTER 4"/>
    <property type="match status" value="1"/>
</dbReference>
<feature type="transmembrane region" description="Helical" evidence="6">
    <location>
        <begin position="211"/>
        <end position="230"/>
    </location>
</feature>
<comment type="caution">
    <text evidence="8">The sequence shown here is derived from an EMBL/GenBank/DDBJ whole genome shotgun (WGS) entry which is preliminary data.</text>
</comment>
<feature type="transmembrane region" description="Helical" evidence="6">
    <location>
        <begin position="300"/>
        <end position="319"/>
    </location>
</feature>
<name>A0ABS1HN00_9BACT</name>
<evidence type="ECO:0000256" key="6">
    <source>
        <dbReference type="SAM" id="Phobius"/>
    </source>
</evidence>
<dbReference type="PROSITE" id="PS00216">
    <property type="entry name" value="SUGAR_TRANSPORT_1"/>
    <property type="match status" value="1"/>
</dbReference>
<keyword evidence="4 6" id="KW-1133">Transmembrane helix</keyword>
<feature type="transmembrane region" description="Helical" evidence="6">
    <location>
        <begin position="236"/>
        <end position="260"/>
    </location>
</feature>
<dbReference type="PANTHER" id="PTHR48022">
    <property type="entry name" value="PLASTIDIC GLUCOSE TRANSPORTER 4"/>
    <property type="match status" value="1"/>
</dbReference>
<organism evidence="8 9">
    <name type="scientific">Carboxylicivirga marina</name>
    <dbReference type="NCBI Taxonomy" id="2800988"/>
    <lineage>
        <taxon>Bacteria</taxon>
        <taxon>Pseudomonadati</taxon>
        <taxon>Bacteroidota</taxon>
        <taxon>Bacteroidia</taxon>
        <taxon>Marinilabiliales</taxon>
        <taxon>Marinilabiliaceae</taxon>
        <taxon>Carboxylicivirga</taxon>
    </lineage>
</organism>
<dbReference type="InterPro" id="IPR005828">
    <property type="entry name" value="MFS_sugar_transport-like"/>
</dbReference>
<evidence type="ECO:0000259" key="7">
    <source>
        <dbReference type="PROSITE" id="PS50850"/>
    </source>
</evidence>
<dbReference type="InterPro" id="IPR050360">
    <property type="entry name" value="MFS_Sugar_Transporters"/>
</dbReference>
<feature type="transmembrane region" description="Helical" evidence="6">
    <location>
        <begin position="146"/>
        <end position="166"/>
    </location>
</feature>
<comment type="similarity">
    <text evidence="2">Belongs to the major facilitator superfamily. Sugar transporter (TC 2.A.1.1) family.</text>
</comment>
<keyword evidence="9" id="KW-1185">Reference proteome</keyword>
<protein>
    <submittedName>
        <fullName evidence="8">MFS transporter</fullName>
    </submittedName>
</protein>
<dbReference type="Gene3D" id="1.20.1250.20">
    <property type="entry name" value="MFS general substrate transporter like domains"/>
    <property type="match status" value="1"/>
</dbReference>
<keyword evidence="5 6" id="KW-0472">Membrane</keyword>
<reference evidence="8 9" key="1">
    <citation type="submission" date="2021-01" db="EMBL/GenBank/DDBJ databases">
        <title>Carboxyliciviraga sp.nov., isolated from coastal sediments.</title>
        <authorList>
            <person name="Lu D."/>
            <person name="Zhang T."/>
        </authorList>
    </citation>
    <scope>NUCLEOTIDE SEQUENCE [LARGE SCALE GENOMIC DNA]</scope>
    <source>
        <strain evidence="8 9">N1Y132</strain>
    </source>
</reference>
<dbReference type="SUPFAM" id="SSF103473">
    <property type="entry name" value="MFS general substrate transporter"/>
    <property type="match status" value="1"/>
</dbReference>
<feature type="transmembrane region" description="Helical" evidence="6">
    <location>
        <begin position="186"/>
        <end position="204"/>
    </location>
</feature>
<evidence type="ECO:0000256" key="2">
    <source>
        <dbReference type="ARBA" id="ARBA00010992"/>
    </source>
</evidence>
<dbReference type="InterPro" id="IPR005829">
    <property type="entry name" value="Sugar_transporter_CS"/>
</dbReference>
<evidence type="ECO:0000313" key="9">
    <source>
        <dbReference type="Proteomes" id="UP000605676"/>
    </source>
</evidence>
<evidence type="ECO:0000256" key="4">
    <source>
        <dbReference type="ARBA" id="ARBA00022989"/>
    </source>
</evidence>
<dbReference type="RefSeq" id="WP_200465879.1">
    <property type="nucleotide sequence ID" value="NZ_JAENRR010000038.1"/>
</dbReference>
<feature type="transmembrane region" description="Helical" evidence="6">
    <location>
        <begin position="5"/>
        <end position="24"/>
    </location>
</feature>
<dbReference type="Proteomes" id="UP000605676">
    <property type="component" value="Unassembled WGS sequence"/>
</dbReference>
<dbReference type="Pfam" id="PF00083">
    <property type="entry name" value="Sugar_tr"/>
    <property type="match status" value="1"/>
</dbReference>
<gene>
    <name evidence="8" type="ORF">JIV24_15005</name>
</gene>
<feature type="transmembrane region" description="Helical" evidence="6">
    <location>
        <begin position="105"/>
        <end position="121"/>
    </location>
</feature>
<dbReference type="InterPro" id="IPR036259">
    <property type="entry name" value="MFS_trans_sf"/>
</dbReference>
<accession>A0ABS1HN00</accession>
<dbReference type="EMBL" id="JAENRR010000038">
    <property type="protein sequence ID" value="MBK3518653.1"/>
    <property type="molecule type" value="Genomic_DNA"/>
</dbReference>
<sequence length="346" mass="39390">MINGILKKIALVDLIGLSVVSLILQFNDSFILIILQRFVLCFTFGYLMIGFKVLITEVANPLHRGKILFGFLNISIVGVLIYRYWYGSFEINIAELDITYAHLQIPYFILPLLILLVIKYLPGSRINESRNALTFSYFFKPIRKKLLLAMIVLAILLSFANSQLFFLMLLQKSIDVQRNYIDTISLAIWLVAAITGVLSIDYFGRKGLLQFGMIALMIFAAIIIVVSLVANSPMVVWVSICLYYFLSIYTITTTATIIILEYLPNAIRGRGMILFALICWVPNTINNAAIYPSIFDSEYLVYIVSITSLVVLITSYFLFENRLVETKKMSLDKIETAIIDQWDSEK</sequence>